<dbReference type="InterPro" id="IPR011990">
    <property type="entry name" value="TPR-like_helical_dom_sf"/>
</dbReference>
<dbReference type="EC" id="2.7.11.1" evidence="1"/>
<dbReference type="SMART" id="SM00220">
    <property type="entry name" value="S_TKc"/>
    <property type="match status" value="1"/>
</dbReference>
<dbReference type="Gene3D" id="1.25.40.10">
    <property type="entry name" value="Tetratricopeptide repeat domain"/>
    <property type="match status" value="1"/>
</dbReference>
<reference evidence="11" key="2">
    <citation type="submission" date="2021-04" db="EMBL/GenBank/DDBJ databases">
        <authorList>
            <person name="Gilroy R."/>
        </authorList>
    </citation>
    <scope>NUCLEOTIDE SEQUENCE</scope>
    <source>
        <strain evidence="11">ChiSjej1B19-8411</strain>
    </source>
</reference>
<evidence type="ECO:0000256" key="1">
    <source>
        <dbReference type="ARBA" id="ARBA00012513"/>
    </source>
</evidence>
<dbReference type="SUPFAM" id="SSF48452">
    <property type="entry name" value="TPR-like"/>
    <property type="match status" value="1"/>
</dbReference>
<dbReference type="CDD" id="cd14014">
    <property type="entry name" value="STKc_PknB_like"/>
    <property type="match status" value="1"/>
</dbReference>
<keyword evidence="5 11" id="KW-0418">Kinase</keyword>
<evidence type="ECO:0000256" key="7">
    <source>
        <dbReference type="ARBA" id="ARBA00047899"/>
    </source>
</evidence>
<dbReference type="AlphaFoldDB" id="A0A9D1WIB2"/>
<keyword evidence="9" id="KW-0472">Membrane</keyword>
<evidence type="ECO:0000256" key="8">
    <source>
        <dbReference type="ARBA" id="ARBA00048679"/>
    </source>
</evidence>
<evidence type="ECO:0000256" key="2">
    <source>
        <dbReference type="ARBA" id="ARBA00022527"/>
    </source>
</evidence>
<dbReference type="Proteomes" id="UP000886817">
    <property type="component" value="Unassembled WGS sequence"/>
</dbReference>
<comment type="catalytic activity">
    <reaction evidence="8">
        <text>L-seryl-[protein] + ATP = O-phospho-L-seryl-[protein] + ADP + H(+)</text>
        <dbReference type="Rhea" id="RHEA:17989"/>
        <dbReference type="Rhea" id="RHEA-COMP:9863"/>
        <dbReference type="Rhea" id="RHEA-COMP:11604"/>
        <dbReference type="ChEBI" id="CHEBI:15378"/>
        <dbReference type="ChEBI" id="CHEBI:29999"/>
        <dbReference type="ChEBI" id="CHEBI:30616"/>
        <dbReference type="ChEBI" id="CHEBI:83421"/>
        <dbReference type="ChEBI" id="CHEBI:456216"/>
        <dbReference type="EC" id="2.7.11.1"/>
    </reaction>
</comment>
<evidence type="ECO:0000313" key="11">
    <source>
        <dbReference type="EMBL" id="HIX59744.1"/>
    </source>
</evidence>
<name>A0A9D1WIB2_9FIRM</name>
<dbReference type="GO" id="GO:0004674">
    <property type="term" value="F:protein serine/threonine kinase activity"/>
    <property type="evidence" value="ECO:0007669"/>
    <property type="project" value="UniProtKB-KW"/>
</dbReference>
<dbReference type="PANTHER" id="PTHR24363">
    <property type="entry name" value="SERINE/THREONINE PROTEIN KINASE"/>
    <property type="match status" value="1"/>
</dbReference>
<evidence type="ECO:0000313" key="12">
    <source>
        <dbReference type="Proteomes" id="UP000886817"/>
    </source>
</evidence>
<comment type="catalytic activity">
    <reaction evidence="7">
        <text>L-threonyl-[protein] + ATP = O-phospho-L-threonyl-[protein] + ADP + H(+)</text>
        <dbReference type="Rhea" id="RHEA:46608"/>
        <dbReference type="Rhea" id="RHEA-COMP:11060"/>
        <dbReference type="Rhea" id="RHEA-COMP:11605"/>
        <dbReference type="ChEBI" id="CHEBI:15378"/>
        <dbReference type="ChEBI" id="CHEBI:30013"/>
        <dbReference type="ChEBI" id="CHEBI:30616"/>
        <dbReference type="ChEBI" id="CHEBI:61977"/>
        <dbReference type="ChEBI" id="CHEBI:456216"/>
        <dbReference type="EC" id="2.7.11.1"/>
    </reaction>
</comment>
<evidence type="ECO:0000256" key="4">
    <source>
        <dbReference type="ARBA" id="ARBA00022741"/>
    </source>
</evidence>
<dbReference type="GO" id="GO:0005524">
    <property type="term" value="F:ATP binding"/>
    <property type="evidence" value="ECO:0007669"/>
    <property type="project" value="UniProtKB-KW"/>
</dbReference>
<dbReference type="Pfam" id="PF00069">
    <property type="entry name" value="Pkinase"/>
    <property type="match status" value="1"/>
</dbReference>
<keyword evidence="2 11" id="KW-0723">Serine/threonine-protein kinase</keyword>
<dbReference type="Gene3D" id="1.10.510.10">
    <property type="entry name" value="Transferase(Phosphotransferase) domain 1"/>
    <property type="match status" value="1"/>
</dbReference>
<dbReference type="SUPFAM" id="SSF56112">
    <property type="entry name" value="Protein kinase-like (PK-like)"/>
    <property type="match status" value="1"/>
</dbReference>
<protein>
    <recommendedName>
        <fullName evidence="1">non-specific serine/threonine protein kinase</fullName>
        <ecNumber evidence="1">2.7.11.1</ecNumber>
    </recommendedName>
</protein>
<dbReference type="InterPro" id="IPR000719">
    <property type="entry name" value="Prot_kinase_dom"/>
</dbReference>
<evidence type="ECO:0000259" key="10">
    <source>
        <dbReference type="PROSITE" id="PS50011"/>
    </source>
</evidence>
<dbReference type="PROSITE" id="PS00108">
    <property type="entry name" value="PROTEIN_KINASE_ST"/>
    <property type="match status" value="1"/>
</dbReference>
<sequence length="435" mass="50562">MIAEVRKISETGKILRGKYCLLQEIGRGGEGVVYLARDTELGKRWCIKCTEKSPGIRLLCQLEHDHLPQVVDYWEEENCAVLVMEYIAGKTLQEVLRAGTVTRRQGMEWTRQLLHVVSYLHRQSPPLLHGDLKPENLMISTEGQLYLIDFGSARLLESDRRGEQKGTKEFAAPEQWEGKRSIESDIYGLGKTLELLWKQAEGNRCRMNAVWRKCTRKKAKDRFHDCRELERELEQCFAVMERPKQDSFHLLLVTAGLLVMLFTGISLNRAGMMQTEGESFEDGSGSGETVQEEEIEGESPWASLHRQVVDFFSEEDDRRRRKVYAAVMKLGEHWLMVEKGAERSHVLLLLAQVCEKQEENDQAETFYREWIQDNPEEGEGIALYGLMLLRQEQTELSWKLYQENRQVLGKSDSRNVEIWQEKLRKWRKEYAAEES</sequence>
<keyword evidence="3" id="KW-0808">Transferase</keyword>
<dbReference type="EMBL" id="DXEX01000186">
    <property type="protein sequence ID" value="HIX59744.1"/>
    <property type="molecule type" value="Genomic_DNA"/>
</dbReference>
<keyword evidence="9" id="KW-0812">Transmembrane</keyword>
<feature type="domain" description="Protein kinase" evidence="10">
    <location>
        <begin position="19"/>
        <end position="335"/>
    </location>
</feature>
<reference evidence="11" key="1">
    <citation type="journal article" date="2021" name="PeerJ">
        <title>Extensive microbial diversity within the chicken gut microbiome revealed by metagenomics and culture.</title>
        <authorList>
            <person name="Gilroy R."/>
            <person name="Ravi A."/>
            <person name="Getino M."/>
            <person name="Pursley I."/>
            <person name="Horton D.L."/>
            <person name="Alikhan N.F."/>
            <person name="Baker D."/>
            <person name="Gharbi K."/>
            <person name="Hall N."/>
            <person name="Watson M."/>
            <person name="Adriaenssens E.M."/>
            <person name="Foster-Nyarko E."/>
            <person name="Jarju S."/>
            <person name="Secka A."/>
            <person name="Antonio M."/>
            <person name="Oren A."/>
            <person name="Chaudhuri R.R."/>
            <person name="La Ragione R."/>
            <person name="Hildebrand F."/>
            <person name="Pallen M.J."/>
        </authorList>
    </citation>
    <scope>NUCLEOTIDE SEQUENCE</scope>
    <source>
        <strain evidence="11">ChiSjej1B19-8411</strain>
    </source>
</reference>
<evidence type="ECO:0000256" key="9">
    <source>
        <dbReference type="SAM" id="Phobius"/>
    </source>
</evidence>
<dbReference type="PANTHER" id="PTHR24363:SF0">
    <property type="entry name" value="SERINE_THREONINE KINASE LIKE DOMAIN CONTAINING 1"/>
    <property type="match status" value="1"/>
</dbReference>
<evidence type="ECO:0000256" key="5">
    <source>
        <dbReference type="ARBA" id="ARBA00022777"/>
    </source>
</evidence>
<dbReference type="InterPro" id="IPR011009">
    <property type="entry name" value="Kinase-like_dom_sf"/>
</dbReference>
<organism evidence="11 12">
    <name type="scientific">Candidatus Blautia gallistercoris</name>
    <dbReference type="NCBI Taxonomy" id="2838490"/>
    <lineage>
        <taxon>Bacteria</taxon>
        <taxon>Bacillati</taxon>
        <taxon>Bacillota</taxon>
        <taxon>Clostridia</taxon>
        <taxon>Lachnospirales</taxon>
        <taxon>Lachnospiraceae</taxon>
        <taxon>Blautia</taxon>
    </lineage>
</organism>
<comment type="caution">
    <text evidence="11">The sequence shown here is derived from an EMBL/GenBank/DDBJ whole genome shotgun (WGS) entry which is preliminary data.</text>
</comment>
<evidence type="ECO:0000256" key="3">
    <source>
        <dbReference type="ARBA" id="ARBA00022679"/>
    </source>
</evidence>
<keyword evidence="6" id="KW-0067">ATP-binding</keyword>
<keyword evidence="9" id="KW-1133">Transmembrane helix</keyword>
<keyword evidence="4" id="KW-0547">Nucleotide-binding</keyword>
<gene>
    <name evidence="11" type="ORF">IAA45_08530</name>
</gene>
<accession>A0A9D1WIB2</accession>
<proteinExistence type="predicted"/>
<feature type="transmembrane region" description="Helical" evidence="9">
    <location>
        <begin position="248"/>
        <end position="267"/>
    </location>
</feature>
<dbReference type="PROSITE" id="PS50011">
    <property type="entry name" value="PROTEIN_KINASE_DOM"/>
    <property type="match status" value="1"/>
</dbReference>
<evidence type="ECO:0000256" key="6">
    <source>
        <dbReference type="ARBA" id="ARBA00022840"/>
    </source>
</evidence>
<dbReference type="InterPro" id="IPR008271">
    <property type="entry name" value="Ser/Thr_kinase_AS"/>
</dbReference>